<evidence type="ECO:0000256" key="6">
    <source>
        <dbReference type="SAM" id="Phobius"/>
    </source>
</evidence>
<evidence type="ECO:0000256" key="3">
    <source>
        <dbReference type="ARBA" id="ARBA00022989"/>
    </source>
</evidence>
<dbReference type="Proteomes" id="UP000515158">
    <property type="component" value="Unplaced"/>
</dbReference>
<dbReference type="OrthoDB" id="448280at2759"/>
<dbReference type="InterPro" id="IPR003689">
    <property type="entry name" value="ZIP"/>
</dbReference>
<dbReference type="InParanoid" id="A0A6P9AF62"/>
<dbReference type="PANTHER" id="PTHR11040">
    <property type="entry name" value="ZINC/IRON TRANSPORTER"/>
    <property type="match status" value="1"/>
</dbReference>
<dbReference type="Pfam" id="PF02535">
    <property type="entry name" value="Zip"/>
    <property type="match status" value="1"/>
</dbReference>
<dbReference type="GO" id="GO:0005385">
    <property type="term" value="F:zinc ion transmembrane transporter activity"/>
    <property type="evidence" value="ECO:0007669"/>
    <property type="project" value="TreeGrafter"/>
</dbReference>
<keyword evidence="2 6" id="KW-0812">Transmembrane</keyword>
<sequence>MAELYKPASAMAASNATGLLVDGVLEALDGPVGAGTASGTALLVAKVTGMVVLGVVSMMVGLLPIKLAKWMQWSTDGEVVKQTEGEEQSAPPTDSVTLSLLLCGGGGVLLCTTLVQLLPEVRLQLLSLQRSGALPETRVPAAELLLVAGFLTLYLVEELVHRHLHKAHAAEASAEAGHHHGHSHGHGHSHVPVAAVVDGKGQLGTAARGLLVVLGLSVHELLEGLAVGLERSPARVWALFVAVASHKFVISFCVGVQLVGMGSKASFVWAYVGAFSFMSALGIALGMAATAGEGVAAGVTATLMQGVAAGTLLYVVFFEVLEPQRASRHAGIKQLLAVTAGFATMFAIQLAVEAVSE</sequence>
<feature type="transmembrane region" description="Helical" evidence="6">
    <location>
        <begin position="98"/>
        <end position="119"/>
    </location>
</feature>
<evidence type="ECO:0000256" key="1">
    <source>
        <dbReference type="ARBA" id="ARBA00004141"/>
    </source>
</evidence>
<accession>A0A6P9AF62</accession>
<keyword evidence="4 6" id="KW-0472">Membrane</keyword>
<evidence type="ECO:0000313" key="7">
    <source>
        <dbReference type="Proteomes" id="UP000515158"/>
    </source>
</evidence>
<evidence type="ECO:0000256" key="5">
    <source>
        <dbReference type="SAM" id="MobiDB-lite"/>
    </source>
</evidence>
<organism evidence="8">
    <name type="scientific">Thrips palmi</name>
    <name type="common">Melon thrips</name>
    <dbReference type="NCBI Taxonomy" id="161013"/>
    <lineage>
        <taxon>Eukaryota</taxon>
        <taxon>Metazoa</taxon>
        <taxon>Ecdysozoa</taxon>
        <taxon>Arthropoda</taxon>
        <taxon>Hexapoda</taxon>
        <taxon>Insecta</taxon>
        <taxon>Pterygota</taxon>
        <taxon>Neoptera</taxon>
        <taxon>Paraneoptera</taxon>
        <taxon>Thysanoptera</taxon>
        <taxon>Terebrantia</taxon>
        <taxon>Thripoidea</taxon>
        <taxon>Thripidae</taxon>
        <taxon>Thrips</taxon>
    </lineage>
</organism>
<evidence type="ECO:0000256" key="2">
    <source>
        <dbReference type="ARBA" id="ARBA00022692"/>
    </source>
</evidence>
<dbReference type="KEGG" id="tpal:117654067"/>
<feature type="transmembrane region" description="Helical" evidence="6">
    <location>
        <begin position="268"/>
        <end position="289"/>
    </location>
</feature>
<dbReference type="AlphaFoldDB" id="A0A6P9AF62"/>
<feature type="transmembrane region" description="Helical" evidence="6">
    <location>
        <begin position="295"/>
        <end position="318"/>
    </location>
</feature>
<feature type="compositionally biased region" description="Basic residues" evidence="5">
    <location>
        <begin position="179"/>
        <end position="189"/>
    </location>
</feature>
<feature type="region of interest" description="Disordered" evidence="5">
    <location>
        <begin position="170"/>
        <end position="189"/>
    </location>
</feature>
<reference evidence="8" key="1">
    <citation type="submission" date="2025-08" db="UniProtKB">
        <authorList>
            <consortium name="RefSeq"/>
        </authorList>
    </citation>
    <scope>IDENTIFICATION</scope>
    <source>
        <tissue evidence="8">Total insect</tissue>
    </source>
</reference>
<dbReference type="GO" id="GO:0005886">
    <property type="term" value="C:plasma membrane"/>
    <property type="evidence" value="ECO:0007669"/>
    <property type="project" value="TreeGrafter"/>
</dbReference>
<name>A0A6P9AF62_THRPL</name>
<keyword evidence="3 6" id="KW-1133">Transmembrane helix</keyword>
<dbReference type="RefSeq" id="XP_034256110.1">
    <property type="nucleotide sequence ID" value="XM_034400219.1"/>
</dbReference>
<feature type="transmembrane region" description="Helical" evidence="6">
    <location>
        <begin position="235"/>
        <end position="256"/>
    </location>
</feature>
<dbReference type="GeneID" id="117654067"/>
<keyword evidence="7" id="KW-1185">Reference proteome</keyword>
<proteinExistence type="predicted"/>
<comment type="subcellular location">
    <subcellularLocation>
        <location evidence="1">Membrane</location>
        <topology evidence="1">Multi-pass membrane protein</topology>
    </subcellularLocation>
</comment>
<feature type="transmembrane region" description="Helical" evidence="6">
    <location>
        <begin position="41"/>
        <end position="63"/>
    </location>
</feature>
<feature type="transmembrane region" description="Helical" evidence="6">
    <location>
        <begin position="330"/>
        <end position="352"/>
    </location>
</feature>
<gene>
    <name evidence="8" type="primary">LOC117654067</name>
</gene>
<protein>
    <submittedName>
        <fullName evidence="8">Zinc transporter ZIP1-like</fullName>
    </submittedName>
</protein>
<evidence type="ECO:0000313" key="8">
    <source>
        <dbReference type="RefSeq" id="XP_034256110.1"/>
    </source>
</evidence>
<feature type="transmembrane region" description="Helical" evidence="6">
    <location>
        <begin position="139"/>
        <end position="156"/>
    </location>
</feature>
<evidence type="ECO:0000256" key="4">
    <source>
        <dbReference type="ARBA" id="ARBA00023136"/>
    </source>
</evidence>
<dbReference type="PANTHER" id="PTHR11040:SF203">
    <property type="entry name" value="FI18611P1-RELATED"/>
    <property type="match status" value="1"/>
</dbReference>